<evidence type="ECO:0000256" key="3">
    <source>
        <dbReference type="ARBA" id="ARBA00013784"/>
    </source>
</evidence>
<proteinExistence type="inferred from homology"/>
<feature type="domain" description="Atg29 N-terminal" evidence="8">
    <location>
        <begin position="13"/>
        <end position="65"/>
    </location>
</feature>
<dbReference type="Proteomes" id="UP000242875">
    <property type="component" value="Unassembled WGS sequence"/>
</dbReference>
<evidence type="ECO:0000256" key="6">
    <source>
        <dbReference type="ARBA" id="ARBA00023006"/>
    </source>
</evidence>
<comment type="similarity">
    <text evidence="2">Belongs to the ATG29 family.</text>
</comment>
<keyword evidence="4" id="KW-0813">Transport</keyword>
<organism evidence="9 10">
    <name type="scientific">Bifiguratus adelaidae</name>
    <dbReference type="NCBI Taxonomy" id="1938954"/>
    <lineage>
        <taxon>Eukaryota</taxon>
        <taxon>Fungi</taxon>
        <taxon>Fungi incertae sedis</taxon>
        <taxon>Mucoromycota</taxon>
        <taxon>Mucoromycotina</taxon>
        <taxon>Endogonomycetes</taxon>
        <taxon>Endogonales</taxon>
        <taxon>Endogonales incertae sedis</taxon>
        <taxon>Bifiguratus</taxon>
    </lineage>
</organism>
<dbReference type="OrthoDB" id="21072at2759"/>
<dbReference type="GO" id="GO:0000045">
    <property type="term" value="P:autophagosome assembly"/>
    <property type="evidence" value="ECO:0007669"/>
    <property type="project" value="InterPro"/>
</dbReference>
<comment type="caution">
    <text evidence="9">The sequence shown here is derived from an EMBL/GenBank/DDBJ whole genome shotgun (WGS) entry which is preliminary data.</text>
</comment>
<sequence length="339" mass="37171">MNALEDQARPPLHVVIKLPFPRPKDFVEPPPILWTERLEREFWHLLGENKGGSADWSRISRQLGVPTAFLIRHAAFHYENQLRELKAHIQVDKPTDIDDRPPLSITPSQTDTALSAKPAKEVQRGNESENDLVEPQAKIDGTEASIPFSDVPKLEQAEIASLTSPSLQKQSANITGSLDTREVKSIDAGRKETERVDDVDQVDQKYPDELHDKATKSIDGFNSNKDATSNLYATSQKEITKGAAADHPPLSALQSPPRAGHSTADSPTISNKGVNKGEPVRNSVIATNHADTVQNHDEEDSVDEFAKLSTLLSSQIITNADAPAFALLDEAGLPKRGRL</sequence>
<evidence type="ECO:0000313" key="10">
    <source>
        <dbReference type="Proteomes" id="UP000242875"/>
    </source>
</evidence>
<evidence type="ECO:0000256" key="2">
    <source>
        <dbReference type="ARBA" id="ARBA00010082"/>
    </source>
</evidence>
<dbReference type="GO" id="GO:0000407">
    <property type="term" value="C:phagophore assembly site"/>
    <property type="evidence" value="ECO:0007669"/>
    <property type="project" value="UniProtKB-SubCell"/>
</dbReference>
<reference evidence="9 10" key="1">
    <citation type="journal article" date="2017" name="Mycologia">
        <title>Bifiguratus adelaidae, gen. et sp. nov., a new member of Mucoromycotina in endophytic and soil-dwelling habitats.</title>
        <authorList>
            <person name="Torres-Cruz T.J."/>
            <person name="Billingsley Tobias T.L."/>
            <person name="Almatruk M."/>
            <person name="Hesse C."/>
            <person name="Kuske C.R."/>
            <person name="Desiro A."/>
            <person name="Benucci G.M."/>
            <person name="Bonito G."/>
            <person name="Stajich J.E."/>
            <person name="Dunlap C."/>
            <person name="Arnold A.E."/>
            <person name="Porras-Alfaro A."/>
        </authorList>
    </citation>
    <scope>NUCLEOTIDE SEQUENCE [LARGE SCALE GENOMIC DNA]</scope>
    <source>
        <strain evidence="9 10">AZ0501</strain>
    </source>
</reference>
<dbReference type="PANTHER" id="PTHR40012:SF1">
    <property type="entry name" value="AUTOPHAGY-RELATED PROTEIN 29"/>
    <property type="match status" value="1"/>
</dbReference>
<keyword evidence="10" id="KW-1185">Reference proteome</keyword>
<evidence type="ECO:0000256" key="7">
    <source>
        <dbReference type="SAM" id="MobiDB-lite"/>
    </source>
</evidence>
<feature type="non-terminal residue" evidence="9">
    <location>
        <position position="339"/>
    </location>
</feature>
<dbReference type="InterPro" id="IPR040666">
    <property type="entry name" value="Atg29_N"/>
</dbReference>
<dbReference type="GO" id="GO:0015031">
    <property type="term" value="P:protein transport"/>
    <property type="evidence" value="ECO:0007669"/>
    <property type="project" value="UniProtKB-KW"/>
</dbReference>
<dbReference type="EMBL" id="MVBO01000154">
    <property type="protein sequence ID" value="OZJ02417.1"/>
    <property type="molecule type" value="Genomic_DNA"/>
</dbReference>
<evidence type="ECO:0000256" key="1">
    <source>
        <dbReference type="ARBA" id="ARBA00004329"/>
    </source>
</evidence>
<evidence type="ECO:0000259" key="8">
    <source>
        <dbReference type="Pfam" id="PF18388"/>
    </source>
</evidence>
<evidence type="ECO:0000313" key="9">
    <source>
        <dbReference type="EMBL" id="OZJ02417.1"/>
    </source>
</evidence>
<evidence type="ECO:0000256" key="4">
    <source>
        <dbReference type="ARBA" id="ARBA00022448"/>
    </source>
</evidence>
<feature type="compositionally biased region" description="Basic and acidic residues" evidence="7">
    <location>
        <begin position="179"/>
        <end position="200"/>
    </location>
</feature>
<comment type="subcellular location">
    <subcellularLocation>
        <location evidence="1">Preautophagosomal structure</location>
    </subcellularLocation>
</comment>
<feature type="compositionally biased region" description="Basic and acidic residues" evidence="7">
    <location>
        <begin position="118"/>
        <end position="127"/>
    </location>
</feature>
<protein>
    <recommendedName>
        <fullName evidence="3">Autophagy-related protein 29</fullName>
    </recommendedName>
</protein>
<feature type="compositionally biased region" description="Polar residues" evidence="7">
    <location>
        <begin position="263"/>
        <end position="273"/>
    </location>
</feature>
<feature type="region of interest" description="Disordered" evidence="7">
    <location>
        <begin position="163"/>
        <end position="200"/>
    </location>
</feature>
<name>A0A261XVN6_9FUNG</name>
<keyword evidence="6" id="KW-0072">Autophagy</keyword>
<feature type="region of interest" description="Disordered" evidence="7">
    <location>
        <begin position="243"/>
        <end position="279"/>
    </location>
</feature>
<feature type="compositionally biased region" description="Polar residues" evidence="7">
    <location>
        <begin position="163"/>
        <end position="178"/>
    </location>
</feature>
<gene>
    <name evidence="9" type="ORF">BZG36_04760</name>
</gene>
<dbReference type="Pfam" id="PF18388">
    <property type="entry name" value="ATG29_N"/>
    <property type="match status" value="1"/>
</dbReference>
<accession>A0A261XVN6</accession>
<feature type="region of interest" description="Disordered" evidence="7">
    <location>
        <begin position="94"/>
        <end position="148"/>
    </location>
</feature>
<dbReference type="InterPro" id="IPR039113">
    <property type="entry name" value="ATG29"/>
</dbReference>
<dbReference type="Gene3D" id="1.10.10.2570">
    <property type="match status" value="1"/>
</dbReference>
<dbReference type="PANTHER" id="PTHR40012">
    <property type="entry name" value="AUTOPHAGY-RELATED PROTEIN 29"/>
    <property type="match status" value="1"/>
</dbReference>
<dbReference type="AlphaFoldDB" id="A0A261XVN6"/>
<evidence type="ECO:0000256" key="5">
    <source>
        <dbReference type="ARBA" id="ARBA00022927"/>
    </source>
</evidence>
<dbReference type="InterPro" id="IPR039362">
    <property type="entry name" value="ATG29_sf"/>
</dbReference>
<keyword evidence="5" id="KW-0653">Protein transport</keyword>